<gene>
    <name evidence="3" type="ORF">FJT64_016338</name>
</gene>
<organism evidence="3 4">
    <name type="scientific">Amphibalanus amphitrite</name>
    <name type="common">Striped barnacle</name>
    <name type="synonym">Balanus amphitrite</name>
    <dbReference type="NCBI Taxonomy" id="1232801"/>
    <lineage>
        <taxon>Eukaryota</taxon>
        <taxon>Metazoa</taxon>
        <taxon>Ecdysozoa</taxon>
        <taxon>Arthropoda</taxon>
        <taxon>Crustacea</taxon>
        <taxon>Multicrustacea</taxon>
        <taxon>Cirripedia</taxon>
        <taxon>Thoracica</taxon>
        <taxon>Thoracicalcarea</taxon>
        <taxon>Balanomorpha</taxon>
        <taxon>Balanoidea</taxon>
        <taxon>Balanidae</taxon>
        <taxon>Amphibalaninae</taxon>
        <taxon>Amphibalanus</taxon>
    </lineage>
</organism>
<comment type="caution">
    <text evidence="3">The sequence shown here is derived from an EMBL/GenBank/DDBJ whole genome shotgun (WGS) entry which is preliminary data.</text>
</comment>
<dbReference type="EMBL" id="VIIS01000118">
    <property type="protein sequence ID" value="KAF0313046.1"/>
    <property type="molecule type" value="Genomic_DNA"/>
</dbReference>
<reference evidence="3 4" key="1">
    <citation type="submission" date="2019-07" db="EMBL/GenBank/DDBJ databases">
        <title>Draft genome assembly of a fouling barnacle, Amphibalanus amphitrite (Darwin, 1854): The first reference genome for Thecostraca.</title>
        <authorList>
            <person name="Kim W."/>
        </authorList>
    </citation>
    <scope>NUCLEOTIDE SEQUENCE [LARGE SCALE GENOMIC DNA]</scope>
    <source>
        <strain evidence="3">SNU_AA5</strain>
        <tissue evidence="3">Soma without cirri and trophi</tissue>
    </source>
</reference>
<proteinExistence type="predicted"/>
<feature type="transmembrane region" description="Helical" evidence="2">
    <location>
        <begin position="342"/>
        <end position="363"/>
    </location>
</feature>
<feature type="compositionally biased region" description="Polar residues" evidence="1">
    <location>
        <begin position="271"/>
        <end position="282"/>
    </location>
</feature>
<keyword evidence="2" id="KW-1133">Transmembrane helix</keyword>
<accession>A0A6A4WZW5</accession>
<evidence type="ECO:0000256" key="1">
    <source>
        <dbReference type="SAM" id="MobiDB-lite"/>
    </source>
</evidence>
<feature type="transmembrane region" description="Helical" evidence="2">
    <location>
        <begin position="314"/>
        <end position="335"/>
    </location>
</feature>
<keyword evidence="4" id="KW-1185">Reference proteome</keyword>
<evidence type="ECO:0000313" key="3">
    <source>
        <dbReference type="EMBL" id="KAF0313046.1"/>
    </source>
</evidence>
<keyword evidence="2" id="KW-0812">Transmembrane</keyword>
<dbReference type="AlphaFoldDB" id="A0A6A4WZW5"/>
<dbReference type="Proteomes" id="UP000440578">
    <property type="component" value="Unassembled WGS sequence"/>
</dbReference>
<protein>
    <submittedName>
        <fullName evidence="3">Uncharacterized protein</fullName>
    </submittedName>
</protein>
<feature type="compositionally biased region" description="Low complexity" evidence="1">
    <location>
        <begin position="231"/>
        <end position="268"/>
    </location>
</feature>
<evidence type="ECO:0000256" key="2">
    <source>
        <dbReference type="SAM" id="Phobius"/>
    </source>
</evidence>
<evidence type="ECO:0000313" key="4">
    <source>
        <dbReference type="Proteomes" id="UP000440578"/>
    </source>
</evidence>
<name>A0A6A4WZW5_AMPAM</name>
<sequence length="406" mass="41979">MLVVRPASAEFAAGFCAAQRPLLVPEPDAFALGRQRSCGLGDRWLSDHEKTGLLFGHDLGFGGNGTSGASLAAWLQVAGRGNGTVSGTSTEGARPALKVTSGARPAGWRWDWWVSNMTAAERRFQSRVSAALVRPLVRFSARLGGEVPPAALWALLKKLRTESQPAVLAALREVTGSGGPQRLLQRDGGLVRTLASAVTELVVLTSGAAQQMEWAAAPLLRKTNNSSVGNDSSASPASSNSSSAAASASPPENSASPSQEQPSSSPDSTQKHPSPSSNSTEEQPSPSPRPTSLLSPQSDLLTQALRTLGSSAPFAFGAAAVVTIVPLTLLSLHLLLGVPVALLVAVSLYGALLGAGALARALVDAEDPAPEAGLLLGRAVEAVLGGFFRMKMLRTLLMFALERMAG</sequence>
<feature type="region of interest" description="Disordered" evidence="1">
    <location>
        <begin position="225"/>
        <end position="295"/>
    </location>
</feature>
<keyword evidence="2" id="KW-0472">Membrane</keyword>